<dbReference type="InterPro" id="IPR007359">
    <property type="entry name" value="SigmaE_reg_RseC_MucC"/>
</dbReference>
<dbReference type="AlphaFoldDB" id="A0A7S9DYW9"/>
<dbReference type="InterPro" id="IPR026268">
    <property type="entry name" value="RseC"/>
</dbReference>
<organism evidence="2 3">
    <name type="scientific">Salinimonas marina</name>
    <dbReference type="NCBI Taxonomy" id="2785918"/>
    <lineage>
        <taxon>Bacteria</taxon>
        <taxon>Pseudomonadati</taxon>
        <taxon>Pseudomonadota</taxon>
        <taxon>Gammaproteobacteria</taxon>
        <taxon>Alteromonadales</taxon>
        <taxon>Alteromonadaceae</taxon>
        <taxon>Alteromonas/Salinimonas group</taxon>
        <taxon>Salinimonas</taxon>
    </lineage>
</organism>
<sequence length="156" mass="16234">MITETATVVAVDQDRVTVEAAIKSTCSSCQAQSDCGSGVISRAMAPKVQHLEIETPMSVKVGDTVQVGIPEAGLLSASVWLYLVPLLVFLLSAAGLTQLQAWLNTGHELLVVAGAAGITLAAFVGVSGHLKKIDKSRFRPVLLAVNKSSSAPRPAL</sequence>
<protein>
    <submittedName>
        <fullName evidence="2">SoxR reducing system RseC family protein</fullName>
    </submittedName>
</protein>
<keyword evidence="1" id="KW-0812">Transmembrane</keyword>
<dbReference type="Proteomes" id="UP000595095">
    <property type="component" value="Chromosome"/>
</dbReference>
<accession>A0A7S9DYW9</accession>
<dbReference type="PIRSF" id="PIRSF004923">
    <property type="entry name" value="RseC"/>
    <property type="match status" value="1"/>
</dbReference>
<keyword evidence="3" id="KW-1185">Reference proteome</keyword>
<feature type="transmembrane region" description="Helical" evidence="1">
    <location>
        <begin position="79"/>
        <end position="103"/>
    </location>
</feature>
<dbReference type="EMBL" id="CP064795">
    <property type="protein sequence ID" value="QPG06519.1"/>
    <property type="molecule type" value="Genomic_DNA"/>
</dbReference>
<evidence type="ECO:0000313" key="2">
    <source>
        <dbReference type="EMBL" id="QPG06519.1"/>
    </source>
</evidence>
<feature type="transmembrane region" description="Helical" evidence="1">
    <location>
        <begin position="109"/>
        <end position="130"/>
    </location>
</feature>
<name>A0A7S9DYW9_9ALTE</name>
<reference evidence="2 3" key="1">
    <citation type="submission" date="2020-11" db="EMBL/GenBank/DDBJ databases">
        <title>Complete genome sequence for Salinimonas sp. strain G2-b.</title>
        <authorList>
            <person name="Park S.-J."/>
        </authorList>
    </citation>
    <scope>NUCLEOTIDE SEQUENCE [LARGE SCALE GENOMIC DNA]</scope>
    <source>
        <strain evidence="2 3">G2-b</strain>
    </source>
</reference>
<evidence type="ECO:0000256" key="1">
    <source>
        <dbReference type="SAM" id="Phobius"/>
    </source>
</evidence>
<keyword evidence="1" id="KW-1133">Transmembrane helix</keyword>
<dbReference type="RefSeq" id="WP_195811595.1">
    <property type="nucleotide sequence ID" value="NZ_CP064795.1"/>
</dbReference>
<dbReference type="Pfam" id="PF04246">
    <property type="entry name" value="RseC_MucC"/>
    <property type="match status" value="1"/>
</dbReference>
<dbReference type="PANTHER" id="PTHR35867:SF1">
    <property type="entry name" value="PROTEIN RSEC"/>
    <property type="match status" value="1"/>
</dbReference>
<gene>
    <name evidence="2" type="ORF">IT774_04930</name>
</gene>
<dbReference type="KEGG" id="smaa:IT774_04930"/>
<proteinExistence type="predicted"/>
<dbReference type="PANTHER" id="PTHR35867">
    <property type="entry name" value="PROTEIN RSEC"/>
    <property type="match status" value="1"/>
</dbReference>
<keyword evidence="1" id="KW-0472">Membrane</keyword>
<evidence type="ECO:0000313" key="3">
    <source>
        <dbReference type="Proteomes" id="UP000595095"/>
    </source>
</evidence>